<evidence type="ECO:0000256" key="1">
    <source>
        <dbReference type="ARBA" id="ARBA00004123"/>
    </source>
</evidence>
<organism evidence="6 7">
    <name type="scientific">Babesia divergens</name>
    <dbReference type="NCBI Taxonomy" id="32595"/>
    <lineage>
        <taxon>Eukaryota</taxon>
        <taxon>Sar</taxon>
        <taxon>Alveolata</taxon>
        <taxon>Apicomplexa</taxon>
        <taxon>Aconoidasida</taxon>
        <taxon>Piroplasmida</taxon>
        <taxon>Babesiidae</taxon>
        <taxon>Babesia</taxon>
    </lineage>
</organism>
<evidence type="ECO:0000256" key="2">
    <source>
        <dbReference type="ARBA" id="ARBA00006374"/>
    </source>
</evidence>
<accession>A0AAD9G7V8</accession>
<reference evidence="6" key="1">
    <citation type="journal article" date="2014" name="Nucleic Acids Res.">
        <title>The evolutionary dynamics of variant antigen genes in Babesia reveal a history of genomic innovation underlying host-parasite interaction.</title>
        <authorList>
            <person name="Jackson A.P."/>
            <person name="Otto T.D."/>
            <person name="Darby A."/>
            <person name="Ramaprasad A."/>
            <person name="Xia D."/>
            <person name="Echaide I.E."/>
            <person name="Farber M."/>
            <person name="Gahlot S."/>
            <person name="Gamble J."/>
            <person name="Gupta D."/>
            <person name="Gupta Y."/>
            <person name="Jackson L."/>
            <person name="Malandrin L."/>
            <person name="Malas T.B."/>
            <person name="Moussa E."/>
            <person name="Nair M."/>
            <person name="Reid A.J."/>
            <person name="Sanders M."/>
            <person name="Sharma J."/>
            <person name="Tracey A."/>
            <person name="Quail M.A."/>
            <person name="Weir W."/>
            <person name="Wastling J.M."/>
            <person name="Hall N."/>
            <person name="Willadsen P."/>
            <person name="Lingelbach K."/>
            <person name="Shiels B."/>
            <person name="Tait A."/>
            <person name="Berriman M."/>
            <person name="Allred D.R."/>
            <person name="Pain A."/>
        </authorList>
    </citation>
    <scope>NUCLEOTIDE SEQUENCE</scope>
    <source>
        <strain evidence="6">1802A</strain>
    </source>
</reference>
<dbReference type="SUPFAM" id="SSF48371">
    <property type="entry name" value="ARM repeat"/>
    <property type="match status" value="1"/>
</dbReference>
<dbReference type="GO" id="GO:0006364">
    <property type="term" value="P:rRNA processing"/>
    <property type="evidence" value="ECO:0007669"/>
    <property type="project" value="UniProtKB-KW"/>
</dbReference>
<protein>
    <submittedName>
        <fullName evidence="6">Nucleolar protein,Nop52 family protein</fullName>
    </submittedName>
</protein>
<feature type="region of interest" description="Disordered" evidence="5">
    <location>
        <begin position="286"/>
        <end position="319"/>
    </location>
</feature>
<dbReference type="GO" id="GO:0005634">
    <property type="term" value="C:nucleus"/>
    <property type="evidence" value="ECO:0007669"/>
    <property type="project" value="UniProtKB-SubCell"/>
</dbReference>
<dbReference type="AlphaFoldDB" id="A0AAD9G7V8"/>
<evidence type="ECO:0000256" key="3">
    <source>
        <dbReference type="ARBA" id="ARBA00022552"/>
    </source>
</evidence>
<comment type="caution">
    <text evidence="6">The sequence shown here is derived from an EMBL/GenBank/DDBJ whole genome shotgun (WGS) entry which is preliminary data.</text>
</comment>
<reference evidence="6" key="2">
    <citation type="submission" date="2021-05" db="EMBL/GenBank/DDBJ databases">
        <authorList>
            <person name="Pain A."/>
        </authorList>
    </citation>
    <scope>NUCLEOTIDE SEQUENCE</scope>
    <source>
        <strain evidence="6">1802A</strain>
    </source>
</reference>
<keyword evidence="7" id="KW-1185">Reference proteome</keyword>
<proteinExistence type="inferred from homology"/>
<comment type="subcellular location">
    <subcellularLocation>
        <location evidence="1">Nucleus</location>
    </subcellularLocation>
</comment>
<evidence type="ECO:0000256" key="5">
    <source>
        <dbReference type="SAM" id="MobiDB-lite"/>
    </source>
</evidence>
<dbReference type="PANTHER" id="PTHR13026">
    <property type="entry name" value="NNP-1 PROTEIN NOVEL NUCLEAR PROTEIN 1 NOP52"/>
    <property type="match status" value="1"/>
</dbReference>
<evidence type="ECO:0000313" key="7">
    <source>
        <dbReference type="Proteomes" id="UP001195914"/>
    </source>
</evidence>
<dbReference type="InterPro" id="IPR010301">
    <property type="entry name" value="RRP1"/>
</dbReference>
<dbReference type="EMBL" id="JAHBMH010000073">
    <property type="protein sequence ID" value="KAK1933423.1"/>
    <property type="molecule type" value="Genomic_DNA"/>
</dbReference>
<evidence type="ECO:0000256" key="4">
    <source>
        <dbReference type="ARBA" id="ARBA00023242"/>
    </source>
</evidence>
<dbReference type="GO" id="GO:0030688">
    <property type="term" value="C:preribosome, small subunit precursor"/>
    <property type="evidence" value="ECO:0007669"/>
    <property type="project" value="InterPro"/>
</dbReference>
<dbReference type="InterPro" id="IPR016024">
    <property type="entry name" value="ARM-type_fold"/>
</dbReference>
<sequence length="519" mass="59565">MDENIVQRLCHMLGSCEADTRSSALRSLSKLFRQCKGQADELSMLKVCKALYYMIWMTDKPVKVRQIAVTVLELYKGFNSRANKILFFTCMFRSISMEWASLDKNRVDKMLLFVRIAVAALLELLNDENWNIDALRDFENIVVDKLGVFNKRSLGFAFQFLQTFMDEMKENIEDLSSKNELKKLDERAYLHLMAPFLWLGSTLDNKQLLNTLSMYVLKRVATLPGVPHHGVARALERLSGNKHIKSYGRKVLMQALKECGNTTKLDDAVEKEVEAVISHIEAKMQAQLSQPSHEAATSDGQDAMMDTDDAIPESRSEKSVKVELNADNSEEASMAPELVDVSEELKNGMYEPNMEDHDCEDYINLADVLASNPKNARLGKHLREISTLNAMRKYLIATGQTNDKLMKRLNRPRMQRQFALLSLHNIRRLRLIRKFKCARKLHRIMTITESAANMPTRRRSIDIAKALHNIKHAKPGHSIVRKRNRKPNETKHVVFNLKNNQVATIPKKKKSTLTMPMWY</sequence>
<dbReference type="Proteomes" id="UP001195914">
    <property type="component" value="Unassembled WGS sequence"/>
</dbReference>
<name>A0AAD9G7V8_BABDI</name>
<dbReference type="Pfam" id="PF05997">
    <property type="entry name" value="Nop52"/>
    <property type="match status" value="1"/>
</dbReference>
<keyword evidence="3" id="KW-0698">rRNA processing</keyword>
<evidence type="ECO:0000313" key="6">
    <source>
        <dbReference type="EMBL" id="KAK1933423.1"/>
    </source>
</evidence>
<keyword evidence="4" id="KW-0539">Nucleus</keyword>
<dbReference type="PANTHER" id="PTHR13026:SF0">
    <property type="entry name" value="RIBOSOMAL RNA PROCESSING 1B"/>
    <property type="match status" value="1"/>
</dbReference>
<gene>
    <name evidence="6" type="ORF">X943_003594</name>
</gene>
<comment type="similarity">
    <text evidence="2">Belongs to the RRP1 family.</text>
</comment>